<dbReference type="Proteomes" id="UP000599312">
    <property type="component" value="Unassembled WGS sequence"/>
</dbReference>
<dbReference type="InterPro" id="IPR001451">
    <property type="entry name" value="Hexapep"/>
</dbReference>
<gene>
    <name evidence="6" type="ORF">I2H38_02650</name>
</gene>
<dbReference type="SUPFAM" id="SSF51161">
    <property type="entry name" value="Trimeric LpxA-like enzymes"/>
    <property type="match status" value="1"/>
</dbReference>
<protein>
    <submittedName>
        <fullName evidence="6">Gfo/Idh/MocA family oxidoreductase</fullName>
    </submittedName>
</protein>
<dbReference type="AlphaFoldDB" id="A0A931BLW7"/>
<dbReference type="PANTHER" id="PTHR43377">
    <property type="entry name" value="BILIVERDIN REDUCTASE A"/>
    <property type="match status" value="1"/>
</dbReference>
<dbReference type="Pfam" id="PF14602">
    <property type="entry name" value="Hexapep_2"/>
    <property type="match status" value="1"/>
</dbReference>
<evidence type="ECO:0000256" key="1">
    <source>
        <dbReference type="ARBA" id="ARBA00022679"/>
    </source>
</evidence>
<evidence type="ECO:0000313" key="6">
    <source>
        <dbReference type="EMBL" id="MBF9232273.1"/>
    </source>
</evidence>
<proteinExistence type="predicted"/>
<dbReference type="Pfam" id="PF01408">
    <property type="entry name" value="GFO_IDH_MocA"/>
    <property type="match status" value="1"/>
</dbReference>
<dbReference type="Pfam" id="PF22725">
    <property type="entry name" value="GFO_IDH_MocA_C3"/>
    <property type="match status" value="1"/>
</dbReference>
<dbReference type="InterPro" id="IPR011004">
    <property type="entry name" value="Trimer_LpxA-like_sf"/>
</dbReference>
<dbReference type="PANTHER" id="PTHR43377:SF6">
    <property type="entry name" value="GFO_IDH_MOCA-LIKE OXIDOREDUCTASE N-TERMINAL DOMAIN-CONTAINING PROTEIN"/>
    <property type="match status" value="1"/>
</dbReference>
<keyword evidence="2" id="KW-0677">Repeat</keyword>
<evidence type="ECO:0000313" key="7">
    <source>
        <dbReference type="Proteomes" id="UP000599312"/>
    </source>
</evidence>
<comment type="caution">
    <text evidence="6">The sequence shown here is derived from an EMBL/GenBank/DDBJ whole genome shotgun (WGS) entry which is preliminary data.</text>
</comment>
<accession>A0A931BLW7</accession>
<evidence type="ECO:0000259" key="4">
    <source>
        <dbReference type="Pfam" id="PF01408"/>
    </source>
</evidence>
<dbReference type="SUPFAM" id="SSF55347">
    <property type="entry name" value="Glyceraldehyde-3-phosphate dehydrogenase-like, C-terminal domain"/>
    <property type="match status" value="1"/>
</dbReference>
<dbReference type="Gene3D" id="3.40.50.720">
    <property type="entry name" value="NAD(P)-binding Rossmann-like Domain"/>
    <property type="match status" value="1"/>
</dbReference>
<dbReference type="PROSITE" id="PS00101">
    <property type="entry name" value="HEXAPEP_TRANSFERASES"/>
    <property type="match status" value="1"/>
</dbReference>
<dbReference type="GO" id="GO:0016746">
    <property type="term" value="F:acyltransferase activity"/>
    <property type="evidence" value="ECO:0007669"/>
    <property type="project" value="UniProtKB-KW"/>
</dbReference>
<dbReference type="RefSeq" id="WP_196270234.1">
    <property type="nucleotide sequence ID" value="NZ_JADQDO010000001.1"/>
</dbReference>
<dbReference type="CDD" id="cd03358">
    <property type="entry name" value="LbH_WxcM_N_like"/>
    <property type="match status" value="1"/>
</dbReference>
<dbReference type="InterPro" id="IPR000683">
    <property type="entry name" value="Gfo/Idh/MocA-like_OxRdtase_N"/>
</dbReference>
<dbReference type="Pfam" id="PF00132">
    <property type="entry name" value="Hexapep"/>
    <property type="match status" value="1"/>
</dbReference>
<dbReference type="Gene3D" id="3.30.360.10">
    <property type="entry name" value="Dihydrodipicolinate Reductase, domain 2"/>
    <property type="match status" value="1"/>
</dbReference>
<name>A0A931BLW7_9HYPH</name>
<dbReference type="InterPro" id="IPR055170">
    <property type="entry name" value="GFO_IDH_MocA-like_dom"/>
</dbReference>
<keyword evidence="1" id="KW-0808">Transferase</keyword>
<dbReference type="EMBL" id="JADQDO010000001">
    <property type="protein sequence ID" value="MBF9232273.1"/>
    <property type="molecule type" value="Genomic_DNA"/>
</dbReference>
<evidence type="ECO:0000256" key="2">
    <source>
        <dbReference type="ARBA" id="ARBA00022737"/>
    </source>
</evidence>
<sequence length="531" mass="57565">MTSDIRVAVVGCGYWGKNLVRNFAELGALEALVDAHQPTVEALIAKHGGRSLTFEGALADPKVNGVAIAAPAALHYTLAKQALEAGKHVFVEKPLALEVSQAKELCALAERLDRRLMVGHLLQYHPIFLELKKLVREGKLGRLQYVYSNRLNLGKIRREEDILWSFAPHDLSMILSLIGSEPEKVEAVGGYYLHDAIADVTTTHLAFPGGERAHVFVSWLHPFKEQKLVVVGSDAMAVFDDGEAWDRKLLLYPHKVEWKDNMPVPVKADAIPVTVPQDEPLKQECLHFIDCIRTGATPRTDGREGLRVLSVLARAADSLLQARLGQQAAAPAIEVAKPRVAKDYPGVTIHESAYVDAGVEIGEGSKVWHFSHVLGNVTLGRNVNIGQNVVIGPKVIVGNNVKIQNNVSVYEGVTLEDGVFCGPSCVFTNVNNPRSEIARKSEYRPTLVKRGASIGANATIVCGHTLGEYSFIAAGAVVAKDVPAFALMAGVPAKRIGWMSHAGAKLGPDLVCPESGRRYREAGPNKLEEIA</sequence>
<reference evidence="6" key="1">
    <citation type="submission" date="2020-11" db="EMBL/GenBank/DDBJ databases">
        <authorList>
            <person name="Kim M.K."/>
        </authorList>
    </citation>
    <scope>NUCLEOTIDE SEQUENCE</scope>
    <source>
        <strain evidence="6">BT350</strain>
    </source>
</reference>
<dbReference type="InterPro" id="IPR036291">
    <property type="entry name" value="NAD(P)-bd_dom_sf"/>
</dbReference>
<keyword evidence="3" id="KW-0012">Acyltransferase</keyword>
<dbReference type="Gene3D" id="2.160.10.10">
    <property type="entry name" value="Hexapeptide repeat proteins"/>
    <property type="match status" value="1"/>
</dbReference>
<feature type="domain" description="Gfo/Idh/MocA-like oxidoreductase N-terminal" evidence="4">
    <location>
        <begin position="5"/>
        <end position="120"/>
    </location>
</feature>
<evidence type="ECO:0000259" key="5">
    <source>
        <dbReference type="Pfam" id="PF22725"/>
    </source>
</evidence>
<dbReference type="SUPFAM" id="SSF51735">
    <property type="entry name" value="NAD(P)-binding Rossmann-fold domains"/>
    <property type="match status" value="1"/>
</dbReference>
<dbReference type="InterPro" id="IPR051450">
    <property type="entry name" value="Gfo/Idh/MocA_Oxidoreductases"/>
</dbReference>
<dbReference type="GO" id="GO:0000166">
    <property type="term" value="F:nucleotide binding"/>
    <property type="evidence" value="ECO:0007669"/>
    <property type="project" value="InterPro"/>
</dbReference>
<keyword evidence="7" id="KW-1185">Reference proteome</keyword>
<feature type="domain" description="GFO/IDH/MocA-like oxidoreductase" evidence="5">
    <location>
        <begin position="128"/>
        <end position="237"/>
    </location>
</feature>
<evidence type="ECO:0000256" key="3">
    <source>
        <dbReference type="ARBA" id="ARBA00023315"/>
    </source>
</evidence>
<dbReference type="InterPro" id="IPR018357">
    <property type="entry name" value="Hexapep_transf_CS"/>
</dbReference>
<organism evidence="6 7">
    <name type="scientific">Microvirga alba</name>
    <dbReference type="NCBI Taxonomy" id="2791025"/>
    <lineage>
        <taxon>Bacteria</taxon>
        <taxon>Pseudomonadati</taxon>
        <taxon>Pseudomonadota</taxon>
        <taxon>Alphaproteobacteria</taxon>
        <taxon>Hyphomicrobiales</taxon>
        <taxon>Methylobacteriaceae</taxon>
        <taxon>Microvirga</taxon>
    </lineage>
</organism>